<name>A0A0C2H128_9BILA</name>
<reference evidence="1 2" key="1">
    <citation type="submission" date="2013-12" db="EMBL/GenBank/DDBJ databases">
        <title>Draft genome of the parsitic nematode Ancylostoma duodenale.</title>
        <authorList>
            <person name="Mitreva M."/>
        </authorList>
    </citation>
    <scope>NUCLEOTIDE SEQUENCE [LARGE SCALE GENOMIC DNA]</scope>
    <source>
        <strain evidence="1 2">Zhejiang</strain>
    </source>
</reference>
<protein>
    <submittedName>
        <fullName evidence="1">Uncharacterized protein</fullName>
    </submittedName>
</protein>
<sequence>MGNPTGNFLPSPEVQEALSDDFDGIECSVGPGPDLSQSPFRLEVAHLGRQITFVPDVAHLDEFDSTGLHRINLSKSSKGVAIHFTVCQHPNKKPVNQDTNRPARVGAAVHCCDQRKEGEHELKRSRNE</sequence>
<accession>A0A0C2H128</accession>
<proteinExistence type="predicted"/>
<dbReference type="AlphaFoldDB" id="A0A0C2H128"/>
<dbReference type="EMBL" id="KN728889">
    <property type="protein sequence ID" value="KIH63091.1"/>
    <property type="molecule type" value="Genomic_DNA"/>
</dbReference>
<organism evidence="1 2">
    <name type="scientific">Ancylostoma duodenale</name>
    <dbReference type="NCBI Taxonomy" id="51022"/>
    <lineage>
        <taxon>Eukaryota</taxon>
        <taxon>Metazoa</taxon>
        <taxon>Ecdysozoa</taxon>
        <taxon>Nematoda</taxon>
        <taxon>Chromadorea</taxon>
        <taxon>Rhabditida</taxon>
        <taxon>Rhabditina</taxon>
        <taxon>Rhabditomorpha</taxon>
        <taxon>Strongyloidea</taxon>
        <taxon>Ancylostomatidae</taxon>
        <taxon>Ancylostomatinae</taxon>
        <taxon>Ancylostoma</taxon>
    </lineage>
</organism>
<keyword evidence="2" id="KW-1185">Reference proteome</keyword>
<dbReference type="Proteomes" id="UP000054047">
    <property type="component" value="Unassembled WGS sequence"/>
</dbReference>
<evidence type="ECO:0000313" key="1">
    <source>
        <dbReference type="EMBL" id="KIH63091.1"/>
    </source>
</evidence>
<evidence type="ECO:0000313" key="2">
    <source>
        <dbReference type="Proteomes" id="UP000054047"/>
    </source>
</evidence>
<dbReference type="OrthoDB" id="5860767at2759"/>
<gene>
    <name evidence="1" type="ORF">ANCDUO_06615</name>
</gene>